<dbReference type="GO" id="GO:0005524">
    <property type="term" value="F:ATP binding"/>
    <property type="evidence" value="ECO:0007669"/>
    <property type="project" value="InterPro"/>
</dbReference>
<accession>A0A157SX63</accession>
<dbReference type="EMBL" id="LT549890">
    <property type="protein sequence ID" value="SAI83753.1"/>
    <property type="molecule type" value="Genomic_DNA"/>
</dbReference>
<dbReference type="PANTHER" id="PTHR42280:SF1">
    <property type="entry name" value="CITG FAMILY PROTEIN"/>
    <property type="match status" value="1"/>
</dbReference>
<dbReference type="InterPro" id="IPR002736">
    <property type="entry name" value="CitG"/>
</dbReference>
<evidence type="ECO:0000313" key="1">
    <source>
        <dbReference type="EMBL" id="SAI83753.1"/>
    </source>
</evidence>
<dbReference type="PANTHER" id="PTHR42280">
    <property type="entry name" value="CITG FAMILY PROTEIN"/>
    <property type="match status" value="1"/>
</dbReference>
<organism evidence="1 2">
    <name type="scientific">Saccharolobus solfataricus</name>
    <name type="common">Sulfolobus solfataricus</name>
    <dbReference type="NCBI Taxonomy" id="2287"/>
    <lineage>
        <taxon>Archaea</taxon>
        <taxon>Thermoproteota</taxon>
        <taxon>Thermoprotei</taxon>
        <taxon>Sulfolobales</taxon>
        <taxon>Sulfolobaceae</taxon>
        <taxon>Saccharolobus</taxon>
    </lineage>
</organism>
<reference evidence="2" key="1">
    <citation type="submission" date="2016-04" db="EMBL/GenBank/DDBJ databases">
        <authorList>
            <person name="Shah S.A."/>
            <person name="Garrett R.A."/>
        </authorList>
    </citation>
    <scope>NUCLEOTIDE SEQUENCE [LARGE SCALE GENOMIC DNA]</scope>
    <source>
        <strain evidence="2">ATCC 35091 / DSM 1616 / JCM 8930 / NBRC 15331 / P1</strain>
    </source>
</reference>
<dbReference type="Gene3D" id="1.10.4200.10">
    <property type="entry name" value="Triphosphoribosyl-dephospho-CoA protein"/>
    <property type="match status" value="1"/>
</dbReference>
<gene>
    <name evidence="1" type="ORF">SSOP1_0199</name>
</gene>
<evidence type="ECO:0000313" key="2">
    <source>
        <dbReference type="Proteomes" id="UP000076770"/>
    </source>
</evidence>
<dbReference type="PATRIC" id="fig|2287.9.peg.209"/>
<dbReference type="Pfam" id="PF01874">
    <property type="entry name" value="CitG"/>
    <property type="match status" value="1"/>
</dbReference>
<protein>
    <submittedName>
        <fullName evidence="1">Triphosphoribosyl-dephospho-CoA synthase</fullName>
    </submittedName>
</protein>
<dbReference type="GO" id="GO:0046917">
    <property type="term" value="F:triphosphoribosyl-dephospho-CoA synthase activity"/>
    <property type="evidence" value="ECO:0007669"/>
    <property type="project" value="InterPro"/>
</dbReference>
<name>A0A157SX63_SACSO</name>
<proteinExistence type="predicted"/>
<dbReference type="AlphaFoldDB" id="A0A157SX63"/>
<sequence length="298" mass="33942">MTKMLEGLLDLCNDVSYILSQASIIESYIFKPGNASRSQDLVNVKYIDIVKSALISSTYYKELCIRGFRGISRIYDTLVELVTRSNKFGFEYQLFGTYLLIAPFAYEAAKINNVFELRKKAAKLLRSLGALETRWFLDALKELNLKYLGKLSSMDYREIENIDFFTLMEFSSKYDIVALNMVNDYSITFAAYKVIKEGLCGLERDVQRAFLYILSNYPDTLIYKKYGAHAALEASKVARLVFSGDCPSSNELEWLNKYLINNNFNPGSTADLIASALAIYYLDEWYGKKGNPHSGFSV</sequence>
<dbReference type="Proteomes" id="UP000076770">
    <property type="component" value="Chromosome i"/>
</dbReference>